<evidence type="ECO:0000256" key="8">
    <source>
        <dbReference type="PIRSR" id="PIRSR001589-2"/>
    </source>
</evidence>
<evidence type="ECO:0000313" key="11">
    <source>
        <dbReference type="Proteomes" id="UP000001505"/>
    </source>
</evidence>
<dbReference type="SUPFAM" id="SSF52402">
    <property type="entry name" value="Adenine nucleotide alpha hydrolases-like"/>
    <property type="match status" value="1"/>
</dbReference>
<comment type="pathway">
    <text evidence="1">Amino-acid biosynthesis; L-asparagine biosynthesis; L-asparagine from L-aspartate (L-Gln route): step 1/1.</text>
</comment>
<dbReference type="InterPro" id="IPR017932">
    <property type="entry name" value="GATase_2_dom"/>
</dbReference>
<dbReference type="InterPro" id="IPR006426">
    <property type="entry name" value="Asn_synth_AEB"/>
</dbReference>
<dbReference type="RefSeq" id="WP_013182287.1">
    <property type="nucleotide sequence ID" value="NC_014225.1"/>
</dbReference>
<dbReference type="PANTHER" id="PTHR43284">
    <property type="entry name" value="ASPARAGINE SYNTHETASE (GLUTAMINE-HYDROLYZING)"/>
    <property type="match status" value="1"/>
</dbReference>
<evidence type="ECO:0000256" key="3">
    <source>
        <dbReference type="ARBA" id="ARBA00012737"/>
    </source>
</evidence>
<dbReference type="SUPFAM" id="SSF56235">
    <property type="entry name" value="N-terminal nucleophile aminohydrolases (Ntn hydrolases)"/>
    <property type="match status" value="1"/>
</dbReference>
<keyword evidence="11" id="KW-1185">Reference proteome</keyword>
<keyword evidence="10" id="KW-0436">Ligase</keyword>
<evidence type="ECO:0000256" key="7">
    <source>
        <dbReference type="ARBA" id="ARBA00048741"/>
    </source>
</evidence>
<dbReference type="Proteomes" id="UP000001505">
    <property type="component" value="Chromosome"/>
</dbReference>
<dbReference type="GO" id="GO:0006529">
    <property type="term" value="P:asparagine biosynthetic process"/>
    <property type="evidence" value="ECO:0007669"/>
    <property type="project" value="InterPro"/>
</dbReference>
<evidence type="ECO:0000256" key="2">
    <source>
        <dbReference type="ARBA" id="ARBA00005752"/>
    </source>
</evidence>
<protein>
    <recommendedName>
        <fullName evidence="3">asparagine synthase (glutamine-hydrolyzing)</fullName>
        <ecNumber evidence="3">6.3.5.4</ecNumber>
    </recommendedName>
</protein>
<dbReference type="InterPro" id="IPR014729">
    <property type="entry name" value="Rossmann-like_a/b/a_fold"/>
</dbReference>
<evidence type="ECO:0000259" key="9">
    <source>
        <dbReference type="PROSITE" id="PS51278"/>
    </source>
</evidence>
<keyword evidence="5 8" id="KW-0067">ATP-binding</keyword>
<dbReference type="NCBIfam" id="TIGR01536">
    <property type="entry name" value="asn_synth_AEB"/>
    <property type="match status" value="1"/>
</dbReference>
<evidence type="ECO:0000256" key="4">
    <source>
        <dbReference type="ARBA" id="ARBA00022741"/>
    </source>
</evidence>
<dbReference type="STRING" id="716544.wcw_1218"/>
<dbReference type="OrthoDB" id="9763290at2"/>
<evidence type="ECO:0000256" key="1">
    <source>
        <dbReference type="ARBA" id="ARBA00005187"/>
    </source>
</evidence>
<comment type="catalytic activity">
    <reaction evidence="7">
        <text>L-aspartate + L-glutamine + ATP + H2O = L-asparagine + L-glutamate + AMP + diphosphate + H(+)</text>
        <dbReference type="Rhea" id="RHEA:12228"/>
        <dbReference type="ChEBI" id="CHEBI:15377"/>
        <dbReference type="ChEBI" id="CHEBI:15378"/>
        <dbReference type="ChEBI" id="CHEBI:29985"/>
        <dbReference type="ChEBI" id="CHEBI:29991"/>
        <dbReference type="ChEBI" id="CHEBI:30616"/>
        <dbReference type="ChEBI" id="CHEBI:33019"/>
        <dbReference type="ChEBI" id="CHEBI:58048"/>
        <dbReference type="ChEBI" id="CHEBI:58359"/>
        <dbReference type="ChEBI" id="CHEBI:456215"/>
        <dbReference type="EC" id="6.3.5.4"/>
    </reaction>
</comment>
<keyword evidence="6" id="KW-0315">Glutamine amidotransferase</keyword>
<dbReference type="GO" id="GO:0005524">
    <property type="term" value="F:ATP binding"/>
    <property type="evidence" value="ECO:0007669"/>
    <property type="project" value="UniProtKB-KW"/>
</dbReference>
<dbReference type="InterPro" id="IPR051786">
    <property type="entry name" value="ASN_synthetase/amidase"/>
</dbReference>
<dbReference type="Gene3D" id="3.40.50.620">
    <property type="entry name" value="HUPs"/>
    <property type="match status" value="1"/>
</dbReference>
<dbReference type="GO" id="GO:0004066">
    <property type="term" value="F:asparagine synthase (glutamine-hydrolyzing) activity"/>
    <property type="evidence" value="ECO:0007669"/>
    <property type="project" value="UniProtKB-EC"/>
</dbReference>
<dbReference type="InterPro" id="IPR001962">
    <property type="entry name" value="Asn_synthase"/>
</dbReference>
<evidence type="ECO:0000256" key="5">
    <source>
        <dbReference type="ARBA" id="ARBA00022840"/>
    </source>
</evidence>
<evidence type="ECO:0000256" key="6">
    <source>
        <dbReference type="ARBA" id="ARBA00022962"/>
    </source>
</evidence>
<reference evidence="10 11" key="1">
    <citation type="journal article" date="2010" name="PLoS ONE">
        <title>The Waddlia genome: a window into chlamydial biology.</title>
        <authorList>
            <person name="Bertelli C."/>
            <person name="Collyn F."/>
            <person name="Croxatto A."/>
            <person name="Ruckert C."/>
            <person name="Polkinghorne A."/>
            <person name="Kebbi-Beghdadi C."/>
            <person name="Goesmann A."/>
            <person name="Vaughan L."/>
            <person name="Greub G."/>
        </authorList>
    </citation>
    <scope>NUCLEOTIDE SEQUENCE [LARGE SCALE GENOMIC DNA]</scope>
    <source>
        <strain evidence="11">ATCC VR-1470 / WSU 86-1044</strain>
    </source>
</reference>
<proteinExistence type="inferred from homology"/>
<dbReference type="KEGG" id="wch:wcw_1218"/>
<keyword evidence="4 8" id="KW-0547">Nucleotide-binding</keyword>
<comment type="similarity">
    <text evidence="2">Belongs to the asparagine synthetase family.</text>
</comment>
<dbReference type="InterPro" id="IPR029055">
    <property type="entry name" value="Ntn_hydrolases_N"/>
</dbReference>
<dbReference type="HOGENOM" id="CLU_014658_3_1_0"/>
<feature type="domain" description="Glutamine amidotransferase type-2" evidence="9">
    <location>
        <begin position="2"/>
        <end position="215"/>
    </location>
</feature>
<dbReference type="PROSITE" id="PS51278">
    <property type="entry name" value="GATASE_TYPE_2"/>
    <property type="match status" value="1"/>
</dbReference>
<dbReference type="CDD" id="cd00712">
    <property type="entry name" value="AsnB"/>
    <property type="match status" value="1"/>
</dbReference>
<sequence length="626" mass="71333">MGGIAGIVKLDGSFADRQDLERAQKLLLHRGTNKKGIHLDRETGMAHNRMAILDITDAANQPMSDMGERYWISFDGELYNFIELRKELKASGYRFKSESDTEVALAAFVAWGAKCFNQFNGIWALAVWDSEERVLTLSRDPFGFKPLYLYQNSKQVAYSSEVKGFLGFESIELVFNADTVAALYHSPSIAHATEITPWENVFKVLPGHVAQVDANKGDVRIEKWWHPLSDLPEVPADLRERKEKFSERFSQACKLRMRADIPIGFCVSGGLVSASIWEMAQRLSKDSFERISPDCKTASLITFAEDDQQELRLGEELVKKTKGRIKEFKAHSEDYVKNILDLIYVFESLEDLSVERWLLYRSLTQNAIHLTLDGLGANELLGRYSEGIIYHAFDQIKGLQSAKAALKDPYLWKTLIKSHRLPKMTKSELQESLKLSDFERKRELILAKGQPASVVSPYWSQDYANLIEKSLFFQAKYFYMLGGPLQRASTLIEAAAAAQGMQVRLPFLDTDLFRYCLSLPAESAISEGRTQVMLREAMRGQLPDSVVNRKIQRVLAPVHKSWFATLLKGLIQDCASSFSFRNFSVFNGKEAAELVKQDRFAEAWPYVQTFLLNERFREVREELFPD</sequence>
<dbReference type="Pfam" id="PF00733">
    <property type="entry name" value="Asn_synthase"/>
    <property type="match status" value="1"/>
</dbReference>
<name>D6YWR4_WADCW</name>
<accession>D6YWR4</accession>
<feature type="binding site" evidence="8">
    <location>
        <position position="100"/>
    </location>
    <ligand>
        <name>L-glutamine</name>
        <dbReference type="ChEBI" id="CHEBI:58359"/>
    </ligand>
</feature>
<dbReference type="EMBL" id="CP001928">
    <property type="protein sequence ID" value="ADI38575.1"/>
    <property type="molecule type" value="Genomic_DNA"/>
</dbReference>
<dbReference type="Gene3D" id="3.60.20.10">
    <property type="entry name" value="Glutamine Phosphoribosylpyrophosphate, subunit 1, domain 1"/>
    <property type="match status" value="1"/>
</dbReference>
<gene>
    <name evidence="10" type="primary">asnB3</name>
    <name evidence="10" type="ordered locus">wcw_1218</name>
</gene>
<dbReference type="AlphaFoldDB" id="D6YWR4"/>
<dbReference type="eggNOG" id="COG0367">
    <property type="taxonomic scope" value="Bacteria"/>
</dbReference>
<dbReference type="Pfam" id="PF13537">
    <property type="entry name" value="GATase_7"/>
    <property type="match status" value="1"/>
</dbReference>
<dbReference type="PANTHER" id="PTHR43284:SF1">
    <property type="entry name" value="ASPARAGINE SYNTHETASE"/>
    <property type="match status" value="1"/>
</dbReference>
<dbReference type="PIRSF" id="PIRSF001589">
    <property type="entry name" value="Asn_synthetase_glu-h"/>
    <property type="match status" value="1"/>
</dbReference>
<organism evidence="10 11">
    <name type="scientific">Waddlia chondrophila (strain ATCC VR-1470 / WSU 86-1044)</name>
    <dbReference type="NCBI Taxonomy" id="716544"/>
    <lineage>
        <taxon>Bacteria</taxon>
        <taxon>Pseudomonadati</taxon>
        <taxon>Chlamydiota</taxon>
        <taxon>Chlamydiia</taxon>
        <taxon>Parachlamydiales</taxon>
        <taxon>Waddliaceae</taxon>
        <taxon>Waddlia</taxon>
    </lineage>
</organism>
<dbReference type="InterPro" id="IPR033738">
    <property type="entry name" value="AsnB_N"/>
</dbReference>
<dbReference type="EC" id="6.3.5.4" evidence="3"/>
<evidence type="ECO:0000313" key="10">
    <source>
        <dbReference type="EMBL" id="ADI38575.1"/>
    </source>
</evidence>